<dbReference type="Gene3D" id="2.60.40.2500">
    <property type="match status" value="1"/>
</dbReference>
<gene>
    <name evidence="4" type="ORF">GTZ99_03585</name>
</gene>
<dbReference type="Proteomes" id="UP000753724">
    <property type="component" value="Unassembled WGS sequence"/>
</dbReference>
<dbReference type="Pfam" id="PF03524">
    <property type="entry name" value="CagX"/>
    <property type="match status" value="1"/>
</dbReference>
<keyword evidence="2 3" id="KW-0732">Signal</keyword>
<comment type="similarity">
    <text evidence="1">Belongs to the TrbG/VirB9 family.</text>
</comment>
<protein>
    <submittedName>
        <fullName evidence="4">TrbG/VirB9 family P-type conjugative transfer protein</fullName>
    </submittedName>
</protein>
<evidence type="ECO:0000256" key="3">
    <source>
        <dbReference type="SAM" id="SignalP"/>
    </source>
</evidence>
<evidence type="ECO:0000313" key="5">
    <source>
        <dbReference type="Proteomes" id="UP000753724"/>
    </source>
</evidence>
<evidence type="ECO:0000256" key="2">
    <source>
        <dbReference type="ARBA" id="ARBA00022729"/>
    </source>
</evidence>
<dbReference type="RefSeq" id="WP_161716885.1">
    <property type="nucleotide sequence ID" value="NZ_JAAAPO010000001.1"/>
</dbReference>
<proteinExistence type="inferred from homology"/>
<keyword evidence="5" id="KW-1185">Reference proteome</keyword>
<feature type="signal peptide" evidence="3">
    <location>
        <begin position="1"/>
        <end position="18"/>
    </location>
</feature>
<organism evidence="4 5">
    <name type="scientific">Novosphingobium ovatum</name>
    <dbReference type="NCBI Taxonomy" id="1908523"/>
    <lineage>
        <taxon>Bacteria</taxon>
        <taxon>Pseudomonadati</taxon>
        <taxon>Pseudomonadota</taxon>
        <taxon>Alphaproteobacteria</taxon>
        <taxon>Sphingomonadales</taxon>
        <taxon>Sphingomonadaceae</taxon>
        <taxon>Novosphingobium</taxon>
    </lineage>
</organism>
<dbReference type="EMBL" id="JAAAPO010000001">
    <property type="protein sequence ID" value="NBC35634.1"/>
    <property type="molecule type" value="Genomic_DNA"/>
</dbReference>
<dbReference type="InterPro" id="IPR010258">
    <property type="entry name" value="Conjugal_tfr_TrbG/VirB9/CagX"/>
</dbReference>
<feature type="chain" id="PRO_5045813775" evidence="3">
    <location>
        <begin position="19"/>
        <end position="235"/>
    </location>
</feature>
<name>A0ABW9XAU1_9SPHN</name>
<dbReference type="InterPro" id="IPR033645">
    <property type="entry name" value="VirB9/CagX/TrbG_C"/>
</dbReference>
<dbReference type="CDD" id="cd06911">
    <property type="entry name" value="VirB9_CagX_TrbG"/>
    <property type="match status" value="1"/>
</dbReference>
<reference evidence="5" key="1">
    <citation type="submission" date="2020-01" db="EMBL/GenBank/DDBJ databases">
        <title>Sphingomonas sp. strain CSW-10.</title>
        <authorList>
            <person name="Chen W.-M."/>
        </authorList>
    </citation>
    <scope>NUCLEOTIDE SEQUENCE [LARGE SCALE GENOMIC DNA]</scope>
    <source>
        <strain evidence="5">FSY-8</strain>
    </source>
</reference>
<accession>A0ABW9XAU1</accession>
<dbReference type="InterPro" id="IPR038161">
    <property type="entry name" value="VirB9/CagX/TrbG_C_sf"/>
</dbReference>
<evidence type="ECO:0000313" key="4">
    <source>
        <dbReference type="EMBL" id="NBC35634.1"/>
    </source>
</evidence>
<comment type="caution">
    <text evidence="4">The sequence shown here is derived from an EMBL/GenBank/DDBJ whole genome shotgun (WGS) entry which is preliminary data.</text>
</comment>
<sequence length="235" mass="24861">MRWCLLVLMALWCGAARAEVLPTPGPGDPHIQTVAYDPQQVVALHVANGFAVVLRFGADERIETVTLGDPAGWSVQANRRADQLVVRPLAPGRVTNLTVITDQRAYGFSLYGAAPGDGVQPYLLSFTYGDANMGANAGGGARADGAAQGRYRLSGEAALWPEEMSDDGTFTRMRWAADRRLPAIYAQGAGGALALVNGLMRDGVYVIEGVHARLVFVAGGQRAAATRIPSEGARP</sequence>
<evidence type="ECO:0000256" key="1">
    <source>
        <dbReference type="ARBA" id="ARBA00006135"/>
    </source>
</evidence>